<protein>
    <submittedName>
        <fullName evidence="2">Uncharacterized protein</fullName>
    </submittedName>
</protein>
<accession>A0A2S5B1R5</accession>
<gene>
    <name evidence="2" type="ORF">BMF94_6279</name>
</gene>
<evidence type="ECO:0000313" key="2">
    <source>
        <dbReference type="EMBL" id="POY70696.1"/>
    </source>
</evidence>
<comment type="caution">
    <text evidence="2">The sequence shown here is derived from an EMBL/GenBank/DDBJ whole genome shotgun (WGS) entry which is preliminary data.</text>
</comment>
<organism evidence="2 3">
    <name type="scientific">Rhodotorula taiwanensis</name>
    <dbReference type="NCBI Taxonomy" id="741276"/>
    <lineage>
        <taxon>Eukaryota</taxon>
        <taxon>Fungi</taxon>
        <taxon>Dikarya</taxon>
        <taxon>Basidiomycota</taxon>
        <taxon>Pucciniomycotina</taxon>
        <taxon>Microbotryomycetes</taxon>
        <taxon>Sporidiobolales</taxon>
        <taxon>Sporidiobolaceae</taxon>
        <taxon>Rhodotorula</taxon>
    </lineage>
</organism>
<feature type="region of interest" description="Disordered" evidence="1">
    <location>
        <begin position="415"/>
        <end position="434"/>
    </location>
</feature>
<feature type="compositionally biased region" description="Acidic residues" evidence="1">
    <location>
        <begin position="585"/>
        <end position="608"/>
    </location>
</feature>
<dbReference type="Proteomes" id="UP000237144">
    <property type="component" value="Unassembled WGS sequence"/>
</dbReference>
<dbReference type="AlphaFoldDB" id="A0A2S5B1R5"/>
<evidence type="ECO:0000313" key="3">
    <source>
        <dbReference type="Proteomes" id="UP000237144"/>
    </source>
</evidence>
<keyword evidence="3" id="KW-1185">Reference proteome</keyword>
<feature type="region of interest" description="Disordered" evidence="1">
    <location>
        <begin position="518"/>
        <end position="542"/>
    </location>
</feature>
<proteinExistence type="predicted"/>
<feature type="region of interest" description="Disordered" evidence="1">
    <location>
        <begin position="585"/>
        <end position="654"/>
    </location>
</feature>
<evidence type="ECO:0000256" key="1">
    <source>
        <dbReference type="SAM" id="MobiDB-lite"/>
    </source>
</evidence>
<reference evidence="2 3" key="1">
    <citation type="journal article" date="2018" name="Front. Microbiol.">
        <title>Prospects for Fungal Bioremediation of Acidic Radioactive Waste Sites: Characterization and Genome Sequence of Rhodotorula taiwanensis MD1149.</title>
        <authorList>
            <person name="Tkavc R."/>
            <person name="Matrosova V.Y."/>
            <person name="Grichenko O.E."/>
            <person name="Gostincar C."/>
            <person name="Volpe R.P."/>
            <person name="Klimenkova P."/>
            <person name="Gaidamakova E.K."/>
            <person name="Zhou C.E."/>
            <person name="Stewart B.J."/>
            <person name="Lyman M.G."/>
            <person name="Malfatti S.A."/>
            <person name="Rubinfeld B."/>
            <person name="Courtot M."/>
            <person name="Singh J."/>
            <person name="Dalgard C.L."/>
            <person name="Hamilton T."/>
            <person name="Frey K.G."/>
            <person name="Gunde-Cimerman N."/>
            <person name="Dugan L."/>
            <person name="Daly M.J."/>
        </authorList>
    </citation>
    <scope>NUCLEOTIDE SEQUENCE [LARGE SCALE GENOMIC DNA]</scope>
    <source>
        <strain evidence="2 3">MD1149</strain>
    </source>
</reference>
<dbReference type="OrthoDB" id="2527741at2759"/>
<sequence length="654" mass="73063">MATIQHDRDDEGDEFNQAEPARLPPFLRLSTELLDRIVQLAVPLSSPRLARRRLASLLLVHPLLVPIVRRTLYRKVNLVVGDPLHQSDLKLLALLQGNPRTRAGLYVQYLRLRVPDPPDSVVLHPGQDPAFALLPRPHLGPTETLALVSRAVNLVPNVRHIEINLQVGCALEDDATGDTAAAHAHDHDHGALESFEQGMKRWSTRLETCVSAVEDPKQRLQIWADTARISPHVRALAEWDNLTRLDLWRVRLVLPRNGPSTATLGEEEACRHLALPTPNFRLRELVLTQCELGGRFELEWLLGGSTVQVANTARSLRSAQLKKLVLDQIEFVETPESSAPIRAALFPSPGAEATVLPPPFADTLEHLALVLPYPIVSQDGLSTSDDLLAGLTALKIVELGGPGVDEPLLASLYSAKQTDTTSSTPDRQRPPSTTVRDLSLNYLTSISVSTILSHFENTTTAARGSNDFATHPLRDLDNLTFKTSWDLPRRWSWEQRQRTREPVWYQIHLYSEQLGEDPRATGVATSNATAQDVEATRRNRQGWDEVQKTVKAFVKERNRLSIRAGISSSSRAPLRLFKNRLECTYDEEASDDEEEDEEDDDDGDEAGSADDRGDRSASEMDMNALFVPSSGDEEDQNAWVRRRLEEEDDYESDF</sequence>
<feature type="compositionally biased region" description="Basic and acidic residues" evidence="1">
    <location>
        <begin position="609"/>
        <end position="618"/>
    </location>
</feature>
<name>A0A2S5B1R5_9BASI</name>
<dbReference type="EMBL" id="PJQD01000098">
    <property type="protein sequence ID" value="POY70696.1"/>
    <property type="molecule type" value="Genomic_DNA"/>
</dbReference>